<accession>A0ABP3PNQ3</accession>
<dbReference type="PRINTS" id="PR00080">
    <property type="entry name" value="SDRFAMILY"/>
</dbReference>
<evidence type="ECO:0000313" key="5">
    <source>
        <dbReference type="Proteomes" id="UP001501588"/>
    </source>
</evidence>
<name>A0ABP3PNQ3_9PROT</name>
<dbReference type="EMBL" id="BAAAFZ010000008">
    <property type="protein sequence ID" value="GAA0571576.1"/>
    <property type="molecule type" value="Genomic_DNA"/>
</dbReference>
<dbReference type="CDD" id="cd05233">
    <property type="entry name" value="SDR_c"/>
    <property type="match status" value="1"/>
</dbReference>
<organism evidence="4 5">
    <name type="scientific">Craurococcus roseus</name>
    <dbReference type="NCBI Taxonomy" id="77585"/>
    <lineage>
        <taxon>Bacteria</taxon>
        <taxon>Pseudomonadati</taxon>
        <taxon>Pseudomonadota</taxon>
        <taxon>Alphaproteobacteria</taxon>
        <taxon>Acetobacterales</taxon>
        <taxon>Acetobacteraceae</taxon>
        <taxon>Craurococcus</taxon>
    </lineage>
</organism>
<dbReference type="InterPro" id="IPR002347">
    <property type="entry name" value="SDR_fam"/>
</dbReference>
<reference evidence="5" key="1">
    <citation type="journal article" date="2019" name="Int. J. Syst. Evol. Microbiol.">
        <title>The Global Catalogue of Microorganisms (GCM) 10K type strain sequencing project: providing services to taxonomists for standard genome sequencing and annotation.</title>
        <authorList>
            <consortium name="The Broad Institute Genomics Platform"/>
            <consortium name="The Broad Institute Genome Sequencing Center for Infectious Disease"/>
            <person name="Wu L."/>
            <person name="Ma J."/>
        </authorList>
    </citation>
    <scope>NUCLEOTIDE SEQUENCE [LARGE SCALE GENOMIC DNA]</scope>
    <source>
        <strain evidence="5">JCM 9933</strain>
    </source>
</reference>
<dbReference type="Gene3D" id="3.40.50.720">
    <property type="entry name" value="NAD(P)-binding Rossmann-like Domain"/>
    <property type="match status" value="1"/>
</dbReference>
<comment type="caution">
    <text evidence="4">The sequence shown here is derived from an EMBL/GenBank/DDBJ whole genome shotgun (WGS) entry which is preliminary data.</text>
</comment>
<dbReference type="InterPro" id="IPR036291">
    <property type="entry name" value="NAD(P)-bd_dom_sf"/>
</dbReference>
<dbReference type="PANTHER" id="PTHR43115:SF4">
    <property type="entry name" value="DEHYDROGENASE_REDUCTASE SDR FAMILY MEMBER 11"/>
    <property type="match status" value="1"/>
</dbReference>
<dbReference type="Proteomes" id="UP001501588">
    <property type="component" value="Unassembled WGS sequence"/>
</dbReference>
<dbReference type="PRINTS" id="PR00081">
    <property type="entry name" value="GDHRDH"/>
</dbReference>
<proteinExistence type="inferred from homology"/>
<evidence type="ECO:0000256" key="1">
    <source>
        <dbReference type="ARBA" id="ARBA00006484"/>
    </source>
</evidence>
<evidence type="ECO:0000256" key="2">
    <source>
        <dbReference type="ARBA" id="ARBA00023002"/>
    </source>
</evidence>
<evidence type="ECO:0000256" key="3">
    <source>
        <dbReference type="RuleBase" id="RU000363"/>
    </source>
</evidence>
<comment type="similarity">
    <text evidence="1 3">Belongs to the short-chain dehydrogenases/reductases (SDR) family.</text>
</comment>
<keyword evidence="5" id="KW-1185">Reference proteome</keyword>
<protein>
    <submittedName>
        <fullName evidence="4">SDR family NAD(P)-dependent oxidoreductase</fullName>
    </submittedName>
</protein>
<dbReference type="Pfam" id="PF00106">
    <property type="entry name" value="adh_short"/>
    <property type="match status" value="1"/>
</dbReference>
<evidence type="ECO:0000313" key="4">
    <source>
        <dbReference type="EMBL" id="GAA0571576.1"/>
    </source>
</evidence>
<sequence>MDNLRGKIAWVTGAGSGIGESAALKLVEAGVVVVLTGRREAPLAEVAGRIRTTGGTAHVRPADLAKADQVRAVAEWIGEELGGLDILVSNAGGNITDRSWSRLTPAGVDELIANNLASAFYCAQAVLPIMRAQGGGVMIHTASMAGRNIGPMSGPGYVAAKHGVVAMSHSINVEECANGIRSCALLPGEVNTPILKKRPNPLSQEDLDRMLQPEDVGDMIRHIASLPPHVCVNEIWLTPTWNRGYIAQQKQRL</sequence>
<dbReference type="RefSeq" id="WP_343893838.1">
    <property type="nucleotide sequence ID" value="NZ_BAAAFZ010000008.1"/>
</dbReference>
<gene>
    <name evidence="4" type="ORF">GCM10009416_07750</name>
</gene>
<dbReference type="PANTHER" id="PTHR43115">
    <property type="entry name" value="DEHYDROGENASE/REDUCTASE SDR FAMILY MEMBER 11"/>
    <property type="match status" value="1"/>
</dbReference>
<dbReference type="SUPFAM" id="SSF51735">
    <property type="entry name" value="NAD(P)-binding Rossmann-fold domains"/>
    <property type="match status" value="1"/>
</dbReference>
<keyword evidence="2" id="KW-0560">Oxidoreductase</keyword>